<dbReference type="AlphaFoldDB" id="A0A5D8QHP8"/>
<evidence type="ECO:0000313" key="12">
    <source>
        <dbReference type="EMBL" id="TZE83093.1"/>
    </source>
</evidence>
<evidence type="ECO:0000259" key="11">
    <source>
        <dbReference type="SMART" id="SM00481"/>
    </source>
</evidence>
<dbReference type="Gene3D" id="1.10.150.870">
    <property type="match status" value="1"/>
</dbReference>
<dbReference type="InterPro" id="IPR004365">
    <property type="entry name" value="NA-bd_OB_tRNA"/>
</dbReference>
<name>A0A5D8QHP8_9THEO</name>
<evidence type="ECO:0000256" key="6">
    <source>
        <dbReference type="ARBA" id="ARBA00022695"/>
    </source>
</evidence>
<evidence type="ECO:0000256" key="10">
    <source>
        <dbReference type="ARBA" id="ARBA00049244"/>
    </source>
</evidence>
<evidence type="ECO:0000313" key="13">
    <source>
        <dbReference type="Proteomes" id="UP000322976"/>
    </source>
</evidence>
<dbReference type="InterPro" id="IPR016195">
    <property type="entry name" value="Pol/histidinol_Pase-like"/>
</dbReference>
<sequence length="1145" mass="130585">MHRFTHLHLHTEYSLLDGACRIPELVQTAKDMGFESIAITDHGAMYGVIDFYRECRKQGIKPIIGCEVYVAQRTMRDCDPVLDRDQYHLILLAENNTGYSNLVKIVSKASLEGFYYKPRVDHELLREYHEGLIALSACVAGEIPSRLSYGDYKGAKEIALMYRDIFGEGNFFLEVQDHGLPVEKNIVKELIDLSRDTGIPLVATNDVHYIYKEDAQAQDILLCIQTNKKVGDQDRLRFETPEFYLKSPDEMADLFHYIPEAIENTVRISERCSVDFQFDRVFLPEFPVPEGYDNLSYLKKLCYDGLKERYSSITKELTDRLDYEISVIDKMGYVDYFLIVWDFIRFARENGIVTGPGRGSAAGSLVAYTLGITRIDPIRYGLLFERFLNPERVSMPDIDCDFCYERRGEVIDYVVKKYGQDRVAQIATFGTMAARAAIRDVGRALNMSYGDVDSIAKMIPFELNMTIDKALELNPDLKARYVSDENVKNLIDMAKRLEGLPRHTSTHAAGVVISKFPLTDIVPLQKSEDAVITQFPMGTLEELGLLKMDFLGLRTLTVIRDAIENVRKYRSVDIDLDRMDYDDPKVYEMISAGDTDGVFQLESSGMRQFMRDLKPSCLEDIIAGISLYRPGPMDQIPLYVYNKNHPEEVTYEHPLLKPILEVTYGCMVYQEQVMQIVRDLAGYSLGRSDLVRRAMAKKKMDVMQKERQNFIYGIVNEDGSIEVPGAIRKGVPEDVANHIFDEMIDFANYAFNKSHAAAYAVVAYQTAYLKCYYPVEFMAAILNSVVDNMDKVAFYIQSCRKKGMKVLPPDINESDEEFTVVGNNIRFGLAAIKNVGRNAVKSIVEERKKGAYKSFKEFISRVDLTVVNKKTIESLIKAGAFDSFKVKRSQLMAAYVDIMDGSSKQKKENLSGQISLFSVAMPQEEYPDIKEYPREALLNFEKEMLGVYISGHPLDQYEEEFNSTVTITSLDLKNDDEGQQTRFVDGQPVTIGGIITECKTIFTRSNNLMAFVTIEDYYGTIEVIVFPTIYEEYRNMLVEERPVFIKGRISIKEEESPKVLCDDVIPMVKSSGKMFIKVPANFNGSIINEIKSILKRYKGNTPVIIYFERDNKRFQADRSLWVTPCKDLYDMLSNLLGQNCIRTVA</sequence>
<gene>
    <name evidence="12" type="ORF">FWJ32_01860</name>
</gene>
<dbReference type="InterPro" id="IPR004805">
    <property type="entry name" value="DnaE2/DnaE/PolC"/>
</dbReference>
<keyword evidence="6 12" id="KW-0548">Nucleotidyltransferase</keyword>
<dbReference type="Proteomes" id="UP000322976">
    <property type="component" value="Unassembled WGS sequence"/>
</dbReference>
<dbReference type="CDD" id="cd12113">
    <property type="entry name" value="PHP_PolIIIA_DnaE3"/>
    <property type="match status" value="1"/>
</dbReference>
<dbReference type="GO" id="GO:0003887">
    <property type="term" value="F:DNA-directed DNA polymerase activity"/>
    <property type="evidence" value="ECO:0007669"/>
    <property type="project" value="UniProtKB-KW"/>
</dbReference>
<dbReference type="SUPFAM" id="SSF160975">
    <property type="entry name" value="AF1531-like"/>
    <property type="match status" value="1"/>
</dbReference>
<dbReference type="EC" id="2.7.7.7" evidence="3"/>
<organism evidence="12 13">
    <name type="scientific">Calorimonas adulescens</name>
    <dbReference type="NCBI Taxonomy" id="2606906"/>
    <lineage>
        <taxon>Bacteria</taxon>
        <taxon>Bacillati</taxon>
        <taxon>Bacillota</taxon>
        <taxon>Clostridia</taxon>
        <taxon>Thermoanaerobacterales</taxon>
        <taxon>Thermoanaerobacteraceae</taxon>
        <taxon>Calorimonas</taxon>
    </lineage>
</organism>
<dbReference type="SMART" id="SM00481">
    <property type="entry name" value="POLIIIAc"/>
    <property type="match status" value="1"/>
</dbReference>
<feature type="domain" description="Polymerase/histidinol phosphatase N-terminal" evidence="11">
    <location>
        <begin position="5"/>
        <end position="72"/>
    </location>
</feature>
<dbReference type="NCBIfam" id="NF004226">
    <property type="entry name" value="PRK05673.1"/>
    <property type="match status" value="1"/>
</dbReference>
<dbReference type="Gene3D" id="3.20.20.140">
    <property type="entry name" value="Metal-dependent hydrolases"/>
    <property type="match status" value="1"/>
</dbReference>
<dbReference type="EMBL" id="VTPS01000002">
    <property type="protein sequence ID" value="TZE83093.1"/>
    <property type="molecule type" value="Genomic_DNA"/>
</dbReference>
<dbReference type="InterPro" id="IPR011708">
    <property type="entry name" value="DNA_pol3_alpha_NTPase_dom"/>
</dbReference>
<evidence type="ECO:0000256" key="8">
    <source>
        <dbReference type="ARBA" id="ARBA00022932"/>
    </source>
</evidence>
<reference evidence="12 13" key="1">
    <citation type="submission" date="2019-08" db="EMBL/GenBank/DDBJ databases">
        <title>Calorimonas adulescens gen. nov., sp. nov., an anaerobic thermophilic bacterium from Sakhalin hot spring.</title>
        <authorList>
            <person name="Khomyakova M.A."/>
            <person name="Merkel A.Y."/>
            <person name="Novikov A."/>
            <person name="Bonch-Osmolovskaya E.A."/>
            <person name="Slobodkin A.I."/>
        </authorList>
    </citation>
    <scope>NUCLEOTIDE SEQUENCE [LARGE SCALE GENOMIC DNA]</scope>
    <source>
        <strain evidence="12 13">A05MB</strain>
    </source>
</reference>
<dbReference type="CDD" id="cd04485">
    <property type="entry name" value="DnaE_OBF"/>
    <property type="match status" value="1"/>
</dbReference>
<keyword evidence="5 12" id="KW-0808">Transferase</keyword>
<evidence type="ECO:0000256" key="3">
    <source>
        <dbReference type="ARBA" id="ARBA00012417"/>
    </source>
</evidence>
<comment type="subcellular location">
    <subcellularLocation>
        <location evidence="1">Cytoplasm</location>
    </subcellularLocation>
</comment>
<evidence type="ECO:0000256" key="2">
    <source>
        <dbReference type="ARBA" id="ARBA00009496"/>
    </source>
</evidence>
<dbReference type="GO" id="GO:0003676">
    <property type="term" value="F:nucleic acid binding"/>
    <property type="evidence" value="ECO:0007669"/>
    <property type="project" value="InterPro"/>
</dbReference>
<dbReference type="NCBIfam" id="TIGR00594">
    <property type="entry name" value="polc"/>
    <property type="match status" value="1"/>
</dbReference>
<dbReference type="Pfam" id="PF01336">
    <property type="entry name" value="tRNA_anti-codon"/>
    <property type="match status" value="1"/>
</dbReference>
<dbReference type="Pfam" id="PF14579">
    <property type="entry name" value="HHH_6"/>
    <property type="match status" value="1"/>
</dbReference>
<dbReference type="InterPro" id="IPR040982">
    <property type="entry name" value="DNA_pol3_finger"/>
</dbReference>
<dbReference type="InterPro" id="IPR041931">
    <property type="entry name" value="DNA_pol3_alpha_thumb_dom"/>
</dbReference>
<comment type="caution">
    <text evidence="12">The sequence shown here is derived from an EMBL/GenBank/DDBJ whole genome shotgun (WGS) entry which is preliminary data.</text>
</comment>
<keyword evidence="7" id="KW-0235">DNA replication</keyword>
<dbReference type="NCBIfam" id="NF005298">
    <property type="entry name" value="PRK06826.1"/>
    <property type="match status" value="1"/>
</dbReference>
<evidence type="ECO:0000256" key="1">
    <source>
        <dbReference type="ARBA" id="ARBA00004496"/>
    </source>
</evidence>
<proteinExistence type="inferred from homology"/>
<evidence type="ECO:0000256" key="7">
    <source>
        <dbReference type="ARBA" id="ARBA00022705"/>
    </source>
</evidence>
<keyword evidence="13" id="KW-1185">Reference proteome</keyword>
<dbReference type="PANTHER" id="PTHR32294:SF0">
    <property type="entry name" value="DNA POLYMERASE III SUBUNIT ALPHA"/>
    <property type="match status" value="1"/>
</dbReference>
<evidence type="ECO:0000256" key="4">
    <source>
        <dbReference type="ARBA" id="ARBA00019114"/>
    </source>
</evidence>
<evidence type="ECO:0000256" key="5">
    <source>
        <dbReference type="ARBA" id="ARBA00022679"/>
    </source>
</evidence>
<protein>
    <recommendedName>
        <fullName evidence="4">DNA polymerase III subunit alpha</fullName>
        <ecNumber evidence="3">2.7.7.7</ecNumber>
    </recommendedName>
</protein>
<dbReference type="InterPro" id="IPR029460">
    <property type="entry name" value="DNAPol_HHH"/>
</dbReference>
<dbReference type="Pfam" id="PF02811">
    <property type="entry name" value="PHP"/>
    <property type="match status" value="1"/>
</dbReference>
<dbReference type="InterPro" id="IPR004013">
    <property type="entry name" value="PHP_dom"/>
</dbReference>
<dbReference type="GO" id="GO:0005737">
    <property type="term" value="C:cytoplasm"/>
    <property type="evidence" value="ECO:0007669"/>
    <property type="project" value="UniProtKB-SubCell"/>
</dbReference>
<dbReference type="Gene3D" id="1.10.10.1600">
    <property type="entry name" value="Bacterial DNA polymerase III alpha subunit, thumb domain"/>
    <property type="match status" value="1"/>
</dbReference>
<dbReference type="GO" id="GO:0008408">
    <property type="term" value="F:3'-5' exonuclease activity"/>
    <property type="evidence" value="ECO:0007669"/>
    <property type="project" value="InterPro"/>
</dbReference>
<dbReference type="GO" id="GO:0006260">
    <property type="term" value="P:DNA replication"/>
    <property type="evidence" value="ECO:0007669"/>
    <property type="project" value="UniProtKB-KW"/>
</dbReference>
<accession>A0A5D8QHP8</accession>
<dbReference type="RefSeq" id="WP_149544289.1">
    <property type="nucleotide sequence ID" value="NZ_VTPS01000002.1"/>
</dbReference>
<dbReference type="Pfam" id="PF17657">
    <property type="entry name" value="DNA_pol3_finger"/>
    <property type="match status" value="1"/>
</dbReference>
<comment type="function">
    <text evidence="9">DNA polymerase III is a complex, multichain enzyme responsible for most of the replicative synthesis in bacteria. This DNA polymerase also exhibits 3' to 5' exonuclease activity. The alpha chain is the DNA polymerase.</text>
</comment>
<comment type="catalytic activity">
    <reaction evidence="10">
        <text>DNA(n) + a 2'-deoxyribonucleoside 5'-triphosphate = DNA(n+1) + diphosphate</text>
        <dbReference type="Rhea" id="RHEA:22508"/>
        <dbReference type="Rhea" id="RHEA-COMP:17339"/>
        <dbReference type="Rhea" id="RHEA-COMP:17340"/>
        <dbReference type="ChEBI" id="CHEBI:33019"/>
        <dbReference type="ChEBI" id="CHEBI:61560"/>
        <dbReference type="ChEBI" id="CHEBI:173112"/>
        <dbReference type="EC" id="2.7.7.7"/>
    </reaction>
</comment>
<evidence type="ECO:0000256" key="9">
    <source>
        <dbReference type="ARBA" id="ARBA00025611"/>
    </source>
</evidence>
<dbReference type="PANTHER" id="PTHR32294">
    <property type="entry name" value="DNA POLYMERASE III SUBUNIT ALPHA"/>
    <property type="match status" value="1"/>
</dbReference>
<keyword evidence="8" id="KW-0239">DNA-directed DNA polymerase</keyword>
<dbReference type="Pfam" id="PF07733">
    <property type="entry name" value="DNA_pol3_alpha"/>
    <property type="match status" value="1"/>
</dbReference>
<dbReference type="SUPFAM" id="SSF89550">
    <property type="entry name" value="PHP domain-like"/>
    <property type="match status" value="1"/>
</dbReference>
<comment type="similarity">
    <text evidence="2">Belongs to the DNA polymerase type-C family. DnaE subfamily.</text>
</comment>
<dbReference type="InterPro" id="IPR003141">
    <property type="entry name" value="Pol/His_phosphatase_N"/>
</dbReference>